<dbReference type="Proteomes" id="UP001597213">
    <property type="component" value="Unassembled WGS sequence"/>
</dbReference>
<protein>
    <submittedName>
        <fullName evidence="1">Uncharacterized protein</fullName>
    </submittedName>
</protein>
<evidence type="ECO:0000313" key="2">
    <source>
        <dbReference type="Proteomes" id="UP001597213"/>
    </source>
</evidence>
<gene>
    <name evidence="1" type="ORF">ACFSCT_11350</name>
</gene>
<proteinExistence type="predicted"/>
<name>A0ABW4R7V0_9RHOB</name>
<comment type="caution">
    <text evidence="1">The sequence shown here is derived from an EMBL/GenBank/DDBJ whole genome shotgun (WGS) entry which is preliminary data.</text>
</comment>
<accession>A0ABW4R7V0</accession>
<dbReference type="RefSeq" id="WP_379142829.1">
    <property type="nucleotide sequence ID" value="NZ_JBHUEN010000031.1"/>
</dbReference>
<evidence type="ECO:0000313" key="1">
    <source>
        <dbReference type="EMBL" id="MFD1882309.1"/>
    </source>
</evidence>
<sequence length="362" mass="41216">MKSIGIIPRERLAHIPPRYHARHEFCFHLHDLMNGLLVQMENSHAGHVGVDLAEGELEKLKNTPNVLDFLAASGRGEIERRVVVNYISIALYADLLHFVYEALRSLEKRKFAVALSLLRKPFKESMLIAAQMCVDETALFAKLKNDAANLLNRRELDEQRTRQLLRDAISVACKGPAVVHADLIYDAVFDRKNAFGLAGLFDQATHLVTENSQIRTENYNMNFIFKNPSDNDVYAGDTYRHIAMVLQFLALLQINLYGRMTEISRHHRNWLLFTSLGTFEALFKSGSANITRLVRSTFGDLLKCSICGERMRLLKTDAPRLFIAERIECSKCGVEQGFPFGWLLGKLDMNLFDDKDADGKRR</sequence>
<organism evidence="1 2">
    <name type="scientific">Paracoccus pacificus</name>
    <dbReference type="NCBI Taxonomy" id="1463598"/>
    <lineage>
        <taxon>Bacteria</taxon>
        <taxon>Pseudomonadati</taxon>
        <taxon>Pseudomonadota</taxon>
        <taxon>Alphaproteobacteria</taxon>
        <taxon>Rhodobacterales</taxon>
        <taxon>Paracoccaceae</taxon>
        <taxon>Paracoccus</taxon>
    </lineage>
</organism>
<dbReference type="EMBL" id="JBHUEN010000031">
    <property type="protein sequence ID" value="MFD1882309.1"/>
    <property type="molecule type" value="Genomic_DNA"/>
</dbReference>
<reference evidence="2" key="1">
    <citation type="journal article" date="2019" name="Int. J. Syst. Evol. Microbiol.">
        <title>The Global Catalogue of Microorganisms (GCM) 10K type strain sequencing project: providing services to taxonomists for standard genome sequencing and annotation.</title>
        <authorList>
            <consortium name="The Broad Institute Genomics Platform"/>
            <consortium name="The Broad Institute Genome Sequencing Center for Infectious Disease"/>
            <person name="Wu L."/>
            <person name="Ma J."/>
        </authorList>
    </citation>
    <scope>NUCLEOTIDE SEQUENCE [LARGE SCALE GENOMIC DNA]</scope>
    <source>
        <strain evidence="2">CCUG 56029</strain>
    </source>
</reference>
<keyword evidence="2" id="KW-1185">Reference proteome</keyword>